<evidence type="ECO:0000259" key="9">
    <source>
        <dbReference type="Pfam" id="PF13802"/>
    </source>
</evidence>
<protein>
    <recommendedName>
        <fullName evidence="5">alpha-D-xyloside xylohydrolase</fullName>
        <ecNumber evidence="5">3.2.1.177</ecNumber>
    </recommendedName>
</protein>
<proteinExistence type="inferred from homology"/>
<dbReference type="InterPro" id="IPR000322">
    <property type="entry name" value="Glyco_hydro_31_TIM"/>
</dbReference>
<evidence type="ECO:0000256" key="4">
    <source>
        <dbReference type="ARBA" id="ARBA00052064"/>
    </source>
</evidence>
<organism evidence="11 12">
    <name type="scientific">Filobasidium floriforme</name>
    <dbReference type="NCBI Taxonomy" id="5210"/>
    <lineage>
        <taxon>Eukaryota</taxon>
        <taxon>Fungi</taxon>
        <taxon>Dikarya</taxon>
        <taxon>Basidiomycota</taxon>
        <taxon>Agaricomycotina</taxon>
        <taxon>Tremellomycetes</taxon>
        <taxon>Filobasidiales</taxon>
        <taxon>Filobasidiaceae</taxon>
        <taxon>Filobasidium</taxon>
    </lineage>
</organism>
<evidence type="ECO:0000256" key="6">
    <source>
        <dbReference type="RuleBase" id="RU361185"/>
    </source>
</evidence>
<dbReference type="InterPro" id="IPR011013">
    <property type="entry name" value="Gal_mutarotase_sf_dom"/>
</dbReference>
<dbReference type="InterPro" id="IPR025887">
    <property type="entry name" value="Glyco_hydro_31_N_dom"/>
</dbReference>
<dbReference type="SUPFAM" id="SSF51445">
    <property type="entry name" value="(Trans)glycosidases"/>
    <property type="match status" value="1"/>
</dbReference>
<comment type="catalytic activity">
    <reaction evidence="4">
        <text>Hydrolysis of terminal, non-reducing alpha-D-xylose residues with release of alpha-D-xylose.</text>
        <dbReference type="EC" id="3.2.1.177"/>
    </reaction>
</comment>
<reference evidence="11" key="1">
    <citation type="submission" date="2020-04" db="EMBL/GenBank/DDBJ databases">
        <title>Analysis of mating type loci in Filobasidium floriforme.</title>
        <authorList>
            <person name="Nowrousian M."/>
        </authorList>
    </citation>
    <scope>NUCLEOTIDE SEQUENCE</scope>
    <source>
        <strain evidence="11">CBS 6242</strain>
    </source>
</reference>
<dbReference type="NCBIfam" id="NF007940">
    <property type="entry name" value="PRK10658.1"/>
    <property type="match status" value="1"/>
</dbReference>
<evidence type="ECO:0000256" key="2">
    <source>
        <dbReference type="ARBA" id="ARBA00022801"/>
    </source>
</evidence>
<evidence type="ECO:0000259" key="8">
    <source>
        <dbReference type="Pfam" id="PF01055"/>
    </source>
</evidence>
<dbReference type="GO" id="GO:0005975">
    <property type="term" value="P:carbohydrate metabolic process"/>
    <property type="evidence" value="ECO:0007669"/>
    <property type="project" value="InterPro"/>
</dbReference>
<feature type="domain" description="Glycoside hydrolase family 31 N-terminal" evidence="9">
    <location>
        <begin position="57"/>
        <end position="266"/>
    </location>
</feature>
<dbReference type="InterPro" id="IPR013780">
    <property type="entry name" value="Glyco_hydro_b"/>
</dbReference>
<keyword evidence="3 6" id="KW-0326">Glycosidase</keyword>
<dbReference type="PANTHER" id="PTHR43053">
    <property type="entry name" value="GLYCOSIDASE FAMILY 31"/>
    <property type="match status" value="1"/>
</dbReference>
<dbReference type="Proteomes" id="UP000812966">
    <property type="component" value="Unassembled WGS sequence"/>
</dbReference>
<dbReference type="FunFam" id="3.20.20.80:FF:000053">
    <property type="entry name" value="Alpha-xylosidase YicI"/>
    <property type="match status" value="1"/>
</dbReference>
<dbReference type="SUPFAM" id="SSF74650">
    <property type="entry name" value="Galactose mutarotase-like"/>
    <property type="match status" value="1"/>
</dbReference>
<evidence type="ECO:0000256" key="5">
    <source>
        <dbReference type="ARBA" id="ARBA00066962"/>
    </source>
</evidence>
<dbReference type="SUPFAM" id="SSF51011">
    <property type="entry name" value="Glycosyl hydrolase domain"/>
    <property type="match status" value="1"/>
</dbReference>
<evidence type="ECO:0000256" key="1">
    <source>
        <dbReference type="ARBA" id="ARBA00007806"/>
    </source>
</evidence>
<feature type="domain" description="Glycoside hydrolase family 31 TIM barrel" evidence="8">
    <location>
        <begin position="309"/>
        <end position="630"/>
    </location>
</feature>
<evidence type="ECO:0000313" key="11">
    <source>
        <dbReference type="EMBL" id="KAG7529886.1"/>
    </source>
</evidence>
<evidence type="ECO:0000313" key="12">
    <source>
        <dbReference type="Proteomes" id="UP000812966"/>
    </source>
</evidence>
<dbReference type="EC" id="3.2.1.177" evidence="5"/>
<dbReference type="InterPro" id="IPR050985">
    <property type="entry name" value="Alpha-glycosidase_related"/>
</dbReference>
<keyword evidence="12" id="KW-1185">Reference proteome</keyword>
<dbReference type="Pfam" id="PF21365">
    <property type="entry name" value="Glyco_hydro_31_3rd"/>
    <property type="match status" value="1"/>
</dbReference>
<dbReference type="InterPro" id="IPR017853">
    <property type="entry name" value="GH"/>
</dbReference>
<dbReference type="GO" id="GO:0061634">
    <property type="term" value="F:alpha-D-xyloside xylohydrolase"/>
    <property type="evidence" value="ECO:0007669"/>
    <property type="project" value="UniProtKB-EC"/>
</dbReference>
<dbReference type="CDD" id="cd06593">
    <property type="entry name" value="GH31_xylosidase_YicI"/>
    <property type="match status" value="1"/>
</dbReference>
<feature type="region of interest" description="Disordered" evidence="7">
    <location>
        <begin position="84"/>
        <end position="104"/>
    </location>
</feature>
<dbReference type="Gene3D" id="2.60.40.1760">
    <property type="entry name" value="glycosyl hydrolase (family 31)"/>
    <property type="match status" value="1"/>
</dbReference>
<dbReference type="EMBL" id="JABELV010000132">
    <property type="protein sequence ID" value="KAG7529886.1"/>
    <property type="molecule type" value="Genomic_DNA"/>
</dbReference>
<evidence type="ECO:0000256" key="3">
    <source>
        <dbReference type="ARBA" id="ARBA00023295"/>
    </source>
</evidence>
<dbReference type="GO" id="GO:0030246">
    <property type="term" value="F:carbohydrate binding"/>
    <property type="evidence" value="ECO:0007669"/>
    <property type="project" value="InterPro"/>
</dbReference>
<dbReference type="InterPro" id="IPR048395">
    <property type="entry name" value="Glyco_hydro_31_C"/>
</dbReference>
<feature type="domain" description="Glycosyl hydrolase family 31 C-terminal" evidence="10">
    <location>
        <begin position="639"/>
        <end position="724"/>
    </location>
</feature>
<dbReference type="Pfam" id="PF13802">
    <property type="entry name" value="Gal_mutarotas_2"/>
    <property type="match status" value="1"/>
</dbReference>
<dbReference type="Gene3D" id="3.20.20.80">
    <property type="entry name" value="Glycosidases"/>
    <property type="match status" value="1"/>
</dbReference>
<dbReference type="AlphaFoldDB" id="A0A8K0JH53"/>
<sequence>MRFTDGLWLKRAGVDFRGGVEVAEILNKDEKTGIDYLVACRHIANRGDSMDGPLLTFNVSSPADDIIKVRVDHFKGVRQKSPNFELFPDSKPPAPKVTINSSTSSDTLSLQSGSLKASINLKEYSYGIRFTSESDEKKQKGEKPLFLCSTEPKSTAVIDVPPSYVINQMSESSCLETGTDALLGSVEKGNSSKIRFMLNELSLTVGETIYGLGERFTPLVKNGGSHSIWNQDGGTSSQQAYKNIPFYLSSRGYGIFVNHTEEVDFEVGAEKCSKVGISVRGEGLEYYVINGGGSLKRTLELYCLLTGRPALPPSWTFGLYMSTSFTTSYDEKTVSGFLEGMKERECYTRVLHLDCYWMKAYDWCSFQFDDKAFPDPASYLRTVKDKYNVKVCVWINPYISQRAHLFKEGVEKGYFIKRANGDVWQWDLWQPGMAYVDFTNPDACKWYAKQLEGLMDIGVDTFKTDFGERIPHKGGVTYFDGSDPRLASSYYTQIFNDLVFTTLKNRLGEHGAAVFARSATAGGQRFPVHWGGDCESTYEAMAESLRGGLSLTSSGFAFWSHDIGGFEGLPPAAVFKRWVAFGLFSSHSRLHGSKSFRVPWLYDDDGKDEASKVLAKMVKAKLRLMPYLFAQAIKSHETGVPMMRSMVIDFPEDPTCQYLDKQYMLGDNVLVAPVFSDDTANFYLPEGKWTCFWTNAVTTGPRWIKKENYPFTAIPVFVKENSVLLLGPDSVDVPDYEYSKVGLEVRAYQIPSDAEVVVQVPSGKGPEWAGKVVVKGGKAEGQGVKVDSVADMQEKEGL</sequence>
<evidence type="ECO:0000256" key="7">
    <source>
        <dbReference type="SAM" id="MobiDB-lite"/>
    </source>
</evidence>
<comment type="similarity">
    <text evidence="1 6">Belongs to the glycosyl hydrolase 31 family.</text>
</comment>
<dbReference type="PANTHER" id="PTHR43053:SF4">
    <property type="entry name" value="MYOGENESIS-REGULATING GLYCOSIDASE"/>
    <property type="match status" value="1"/>
</dbReference>
<gene>
    <name evidence="11" type="ORF">FFLO_05334</name>
</gene>
<comment type="caution">
    <text evidence="11">The sequence shown here is derived from an EMBL/GenBank/DDBJ whole genome shotgun (WGS) entry which is preliminary data.</text>
</comment>
<accession>A0A8K0JH53</accession>
<dbReference type="Pfam" id="PF01055">
    <property type="entry name" value="Glyco_hydro_31_2nd"/>
    <property type="match status" value="1"/>
</dbReference>
<dbReference type="Gene3D" id="2.60.40.1180">
    <property type="entry name" value="Golgi alpha-mannosidase II"/>
    <property type="match status" value="2"/>
</dbReference>
<keyword evidence="2 6" id="KW-0378">Hydrolase</keyword>
<dbReference type="CDD" id="cd14752">
    <property type="entry name" value="GH31_N"/>
    <property type="match status" value="1"/>
</dbReference>
<evidence type="ECO:0000259" key="10">
    <source>
        <dbReference type="Pfam" id="PF21365"/>
    </source>
</evidence>
<name>A0A8K0JH53_9TREE</name>